<evidence type="ECO:0000313" key="2">
    <source>
        <dbReference type="Proteomes" id="UP001596139"/>
    </source>
</evidence>
<comment type="caution">
    <text evidence="1">The sequence shown here is derived from an EMBL/GenBank/DDBJ whole genome shotgun (WGS) entry which is preliminary data.</text>
</comment>
<organism evidence="1 2">
    <name type="scientific">Streptomyces ochraceiscleroticus</name>
    <dbReference type="NCBI Taxonomy" id="47761"/>
    <lineage>
        <taxon>Bacteria</taxon>
        <taxon>Bacillati</taxon>
        <taxon>Actinomycetota</taxon>
        <taxon>Actinomycetes</taxon>
        <taxon>Kitasatosporales</taxon>
        <taxon>Streptomycetaceae</taxon>
        <taxon>Streptomyces</taxon>
    </lineage>
</organism>
<evidence type="ECO:0000313" key="1">
    <source>
        <dbReference type="EMBL" id="MFC6064129.1"/>
    </source>
</evidence>
<keyword evidence="2" id="KW-1185">Reference proteome</keyword>
<accession>A0ABW1MK27</accession>
<dbReference type="Proteomes" id="UP001596139">
    <property type="component" value="Unassembled WGS sequence"/>
</dbReference>
<reference evidence="2" key="1">
    <citation type="journal article" date="2019" name="Int. J. Syst. Evol. Microbiol.">
        <title>The Global Catalogue of Microorganisms (GCM) 10K type strain sequencing project: providing services to taxonomists for standard genome sequencing and annotation.</title>
        <authorList>
            <consortium name="The Broad Institute Genomics Platform"/>
            <consortium name="The Broad Institute Genome Sequencing Center for Infectious Disease"/>
            <person name="Wu L."/>
            <person name="Ma J."/>
        </authorList>
    </citation>
    <scope>NUCLEOTIDE SEQUENCE [LARGE SCALE GENOMIC DNA]</scope>
    <source>
        <strain evidence="2">CGMCC 1.15180</strain>
    </source>
</reference>
<gene>
    <name evidence="1" type="ORF">ACFP4F_16455</name>
</gene>
<protein>
    <submittedName>
        <fullName evidence="1">Uncharacterized protein</fullName>
    </submittedName>
</protein>
<proteinExistence type="predicted"/>
<dbReference type="EMBL" id="JBHSPX010000004">
    <property type="protein sequence ID" value="MFC6064129.1"/>
    <property type="molecule type" value="Genomic_DNA"/>
</dbReference>
<name>A0ABW1MK27_9ACTN</name>
<sequence>MTRFAFLALTSAVADAPKAAVTAPARTAVTAQARTAAAFDGVRS</sequence>
<dbReference type="RefSeq" id="WP_281179317.1">
    <property type="nucleotide sequence ID" value="NZ_JBHSPX010000004.1"/>
</dbReference>